<protein>
    <submittedName>
        <fullName evidence="2">Uncharacterized protein</fullName>
    </submittedName>
</protein>
<dbReference type="EMBL" id="MF580955">
    <property type="protein sequence ID" value="AUO78943.1"/>
    <property type="molecule type" value="Genomic_DNA"/>
</dbReference>
<feature type="compositionally biased region" description="Basic and acidic residues" evidence="1">
    <location>
        <begin position="20"/>
        <end position="29"/>
    </location>
</feature>
<keyword evidence="3" id="KW-1185">Reference proteome</keyword>
<dbReference type="GeneID" id="40236118"/>
<name>A0A2I6UG26_9CAUD</name>
<dbReference type="RefSeq" id="YP_009639327.1">
    <property type="nucleotide sequence ID" value="NC_042348.1"/>
</dbReference>
<evidence type="ECO:0000256" key="1">
    <source>
        <dbReference type="SAM" id="MobiDB-lite"/>
    </source>
</evidence>
<dbReference type="KEGG" id="vg:40236118"/>
<proteinExistence type="predicted"/>
<evidence type="ECO:0000313" key="2">
    <source>
        <dbReference type="EMBL" id="AUO78943.1"/>
    </source>
</evidence>
<organism evidence="2 3">
    <name type="scientific">Salinibacter phage M1EM-1</name>
    <dbReference type="NCBI Taxonomy" id="2681616"/>
    <lineage>
        <taxon>Viruses</taxon>
        <taxon>Duplodnaviria</taxon>
        <taxon>Heunggongvirae</taxon>
        <taxon>Uroviricota</taxon>
        <taxon>Caudoviricetes</taxon>
        <taxon>Holosalinivirus</taxon>
        <taxon>Holosalinivirus M1EM1</taxon>
    </lineage>
</organism>
<sequence length="92" mass="10054" precursor="true">MCILRFSLTIVSHVMSKRRVGSESGEKNTEQSQTPTADALKELRERVLSRPSAGAIKKTAQEVPGLARSTLSRLLAPSTIELVAEVERHISP</sequence>
<feature type="region of interest" description="Disordered" evidence="1">
    <location>
        <begin position="17"/>
        <end position="40"/>
    </location>
</feature>
<accession>A0A2I6UG26</accession>
<evidence type="ECO:0000313" key="3">
    <source>
        <dbReference type="Proteomes" id="UP000259847"/>
    </source>
</evidence>
<dbReference type="Proteomes" id="UP000259847">
    <property type="component" value="Segment"/>
</dbReference>
<reference evidence="2 3" key="1">
    <citation type="submission" date="2017-07" db="EMBL/GenBank/DDBJ databases">
        <title>Characterization of ecologically diverse viruses infecting co-occurring strains of cosmopolitan hyperhalophilic Bacteroidetes.</title>
        <authorList>
            <person name="Villamor J."/>
            <person name="Ramos-Barbero M.D."/>
            <person name="Gonzalez-Torres P."/>
            <person name="Gabaldon T."/>
            <person name="Rollesso-Mora R."/>
            <person name="Meseguer I."/>
            <person name="Martinez-Garcia M."/>
            <person name="Santos F."/>
            <person name="Anton J."/>
        </authorList>
    </citation>
    <scope>NUCLEOTIDE SEQUENCE [LARGE SCALE GENOMIC DNA]</scope>
</reference>